<evidence type="ECO:0008006" key="10">
    <source>
        <dbReference type="Google" id="ProtNLM"/>
    </source>
</evidence>
<evidence type="ECO:0000256" key="2">
    <source>
        <dbReference type="ARBA" id="ARBA00022475"/>
    </source>
</evidence>
<gene>
    <name evidence="8" type="ORF">JGS22_001945</name>
</gene>
<dbReference type="InterPro" id="IPR010343">
    <property type="entry name" value="ArAE_1"/>
</dbReference>
<accession>A0A949N334</accession>
<dbReference type="GO" id="GO:0005886">
    <property type="term" value="C:plasma membrane"/>
    <property type="evidence" value="ECO:0007669"/>
    <property type="project" value="UniProtKB-SubCell"/>
</dbReference>
<feature type="transmembrane region" description="Helical" evidence="7">
    <location>
        <begin position="225"/>
        <end position="243"/>
    </location>
</feature>
<sequence>MPSVGTSDGPGDHEPRRHEQSNDEPRNDEPRNDKPRKDKQRKDKPRNDEQHHPGPRRRQARGHERSASAPGAVRTAWYAVRQDLGLARAAAVRAVRRPGRERDLAAQSLKSALAALIAWVLAGWLFTDSLSLMGPWVAVVLVQSTVYQSLSQGLRQTVAIVIGTVLATGTALVLGSQVAALLLVLPAALLLGNLRQFGAQGITVATSTLFALVGSPVTLQISAERVGAAVIGALVGIAVNALVRPPRYLRDARAAVRDATDTVARTLDELADALVEGVDEELARSRRREADQLPARVEAVRAALAWDRESLRLNVRRRSTSSLLPSDYTTHDVVHTVDQLADTTRGLTRIVEASAERSGSEPAIPDWLAHDCARCLREAARAIEAYGHYVTGAESEVQHELSDGVYRARTGLDRLATRVDLTAVPDVGAMEILGPLLADTRRLVRALDTE</sequence>
<feature type="region of interest" description="Disordered" evidence="6">
    <location>
        <begin position="1"/>
        <end position="71"/>
    </location>
</feature>
<organism evidence="8 9">
    <name type="scientific">Streptomyces tardus</name>
    <dbReference type="NCBI Taxonomy" id="2780544"/>
    <lineage>
        <taxon>Bacteria</taxon>
        <taxon>Bacillati</taxon>
        <taxon>Actinomycetota</taxon>
        <taxon>Actinomycetes</taxon>
        <taxon>Kitasatosporales</taxon>
        <taxon>Streptomycetaceae</taxon>
        <taxon>Streptomyces</taxon>
    </lineage>
</organism>
<evidence type="ECO:0000256" key="4">
    <source>
        <dbReference type="ARBA" id="ARBA00022989"/>
    </source>
</evidence>
<dbReference type="PANTHER" id="PTHR30509">
    <property type="entry name" value="P-HYDROXYBENZOIC ACID EFFLUX PUMP SUBUNIT-RELATED"/>
    <property type="match status" value="1"/>
</dbReference>
<evidence type="ECO:0000313" key="8">
    <source>
        <dbReference type="EMBL" id="MBU7596434.1"/>
    </source>
</evidence>
<name>A0A949N334_9ACTN</name>
<evidence type="ECO:0000256" key="3">
    <source>
        <dbReference type="ARBA" id="ARBA00022692"/>
    </source>
</evidence>
<evidence type="ECO:0000256" key="6">
    <source>
        <dbReference type="SAM" id="MobiDB-lite"/>
    </source>
</evidence>
<keyword evidence="5 7" id="KW-0472">Membrane</keyword>
<keyword evidence="9" id="KW-1185">Reference proteome</keyword>
<proteinExistence type="predicted"/>
<feature type="transmembrane region" description="Helical" evidence="7">
    <location>
        <begin position="158"/>
        <end position="185"/>
    </location>
</feature>
<feature type="transmembrane region" description="Helical" evidence="7">
    <location>
        <begin position="197"/>
        <end position="219"/>
    </location>
</feature>
<protein>
    <recommendedName>
        <fullName evidence="10">FUSC family protein</fullName>
    </recommendedName>
</protein>
<keyword evidence="4 7" id="KW-1133">Transmembrane helix</keyword>
<keyword evidence="2" id="KW-1003">Cell membrane</keyword>
<comment type="subcellular location">
    <subcellularLocation>
        <location evidence="1">Cell membrane</location>
        <topology evidence="1">Multi-pass membrane protein</topology>
    </subcellularLocation>
</comment>
<feature type="transmembrane region" description="Helical" evidence="7">
    <location>
        <begin position="112"/>
        <end position="138"/>
    </location>
</feature>
<comment type="caution">
    <text evidence="8">The sequence shown here is derived from an EMBL/GenBank/DDBJ whole genome shotgun (WGS) entry which is preliminary data.</text>
</comment>
<evidence type="ECO:0000256" key="7">
    <source>
        <dbReference type="SAM" id="Phobius"/>
    </source>
</evidence>
<dbReference type="Proteomes" id="UP000694501">
    <property type="component" value="Unassembled WGS sequence"/>
</dbReference>
<keyword evidence="3 7" id="KW-0812">Transmembrane</keyword>
<dbReference type="PANTHER" id="PTHR30509:SF9">
    <property type="entry name" value="MULTIDRUG RESISTANCE PROTEIN MDTO"/>
    <property type="match status" value="1"/>
</dbReference>
<dbReference type="RefSeq" id="WP_211040166.1">
    <property type="nucleotide sequence ID" value="NZ_JAELVF020000001.1"/>
</dbReference>
<dbReference type="EMBL" id="JAELVF020000001">
    <property type="protein sequence ID" value="MBU7596434.1"/>
    <property type="molecule type" value="Genomic_DNA"/>
</dbReference>
<evidence type="ECO:0000256" key="1">
    <source>
        <dbReference type="ARBA" id="ARBA00004651"/>
    </source>
</evidence>
<dbReference type="AlphaFoldDB" id="A0A949N334"/>
<dbReference type="Pfam" id="PF06081">
    <property type="entry name" value="ArAE_1"/>
    <property type="match status" value="1"/>
</dbReference>
<evidence type="ECO:0000313" key="9">
    <source>
        <dbReference type="Proteomes" id="UP000694501"/>
    </source>
</evidence>
<reference evidence="8" key="1">
    <citation type="submission" date="2021-06" db="EMBL/GenBank/DDBJ databases">
        <title>Sequencing of actinobacteria type strains.</title>
        <authorList>
            <person name="Nguyen G.-S."/>
            <person name="Wentzel A."/>
        </authorList>
    </citation>
    <scope>NUCLEOTIDE SEQUENCE</scope>
    <source>
        <strain evidence="8">P38-E01</strain>
    </source>
</reference>
<evidence type="ECO:0000256" key="5">
    <source>
        <dbReference type="ARBA" id="ARBA00023136"/>
    </source>
</evidence>
<feature type="compositionally biased region" description="Basic and acidic residues" evidence="6">
    <location>
        <begin position="10"/>
        <end position="36"/>
    </location>
</feature>